<comment type="caution">
    <text evidence="2">The sequence shown here is derived from an EMBL/GenBank/DDBJ whole genome shotgun (WGS) entry which is preliminary data.</text>
</comment>
<name>A0AAD9Q300_ACRCE</name>
<dbReference type="EMBL" id="JARQWQ010000077">
    <property type="protein sequence ID" value="KAK2553420.1"/>
    <property type="molecule type" value="Genomic_DNA"/>
</dbReference>
<dbReference type="AlphaFoldDB" id="A0AAD9Q300"/>
<keyword evidence="3" id="KW-1185">Reference proteome</keyword>
<protein>
    <recommendedName>
        <fullName evidence="1">YqaJ viral recombinase domain-containing protein</fullName>
    </recommendedName>
</protein>
<dbReference type="InterPro" id="IPR019080">
    <property type="entry name" value="YqaJ_viral_recombinase"/>
</dbReference>
<dbReference type="PANTHER" id="PTHR47526">
    <property type="entry name" value="ATP-DEPENDENT DNA HELICASE"/>
    <property type="match status" value="1"/>
</dbReference>
<dbReference type="Proteomes" id="UP001249851">
    <property type="component" value="Unassembled WGS sequence"/>
</dbReference>
<reference evidence="2" key="1">
    <citation type="journal article" date="2023" name="G3 (Bethesda)">
        <title>Whole genome assembly and annotation of the endangered Caribbean coral Acropora cervicornis.</title>
        <authorList>
            <person name="Selwyn J.D."/>
            <person name="Vollmer S.V."/>
        </authorList>
    </citation>
    <scope>NUCLEOTIDE SEQUENCE</scope>
    <source>
        <strain evidence="2">K2</strain>
    </source>
</reference>
<dbReference type="Pfam" id="PF09588">
    <property type="entry name" value="YqaJ"/>
    <property type="match status" value="1"/>
</dbReference>
<feature type="domain" description="YqaJ viral recombinase" evidence="1">
    <location>
        <begin position="216"/>
        <end position="279"/>
    </location>
</feature>
<accession>A0AAD9Q300</accession>
<organism evidence="2 3">
    <name type="scientific">Acropora cervicornis</name>
    <name type="common">Staghorn coral</name>
    <dbReference type="NCBI Taxonomy" id="6130"/>
    <lineage>
        <taxon>Eukaryota</taxon>
        <taxon>Metazoa</taxon>
        <taxon>Cnidaria</taxon>
        <taxon>Anthozoa</taxon>
        <taxon>Hexacorallia</taxon>
        <taxon>Scleractinia</taxon>
        <taxon>Astrocoeniina</taxon>
        <taxon>Acroporidae</taxon>
        <taxon>Acropora</taxon>
    </lineage>
</organism>
<dbReference type="PANTHER" id="PTHR47526:SF3">
    <property type="entry name" value="PHD-TYPE DOMAIN-CONTAINING PROTEIN"/>
    <property type="match status" value="1"/>
</dbReference>
<dbReference type="Gene3D" id="3.90.320.10">
    <property type="match status" value="1"/>
</dbReference>
<sequence length="283" mass="32018">MKLKTNEGKDHNDLWFILEGKGANGGSVLQERCKCKGGRDGAYKLHIAAAIYALKDLLNTRGEDRETSGPCVWVRRPRANTQIYPQNIETDVRAPEDTNPADEEYLGEYTKRLCNLKSTPVILPLFKQLHGTPEEDTITEEPCQSNHHRLKTGKMNAKLLEILRNDPKTSIEEIVQLLSFSDTEQKQETFDKNPAENSKKLAEAIGLVKPCPPPIQEEREPRNAMEWGVLHEKSAWKAYQRITSHTHHKLKLIPKGSLISPCKPFLGASVDNVWKCQCQMVAQ</sequence>
<gene>
    <name evidence="2" type="ORF">P5673_025168</name>
</gene>
<evidence type="ECO:0000259" key="1">
    <source>
        <dbReference type="Pfam" id="PF09588"/>
    </source>
</evidence>
<proteinExistence type="predicted"/>
<evidence type="ECO:0000313" key="2">
    <source>
        <dbReference type="EMBL" id="KAK2553420.1"/>
    </source>
</evidence>
<evidence type="ECO:0000313" key="3">
    <source>
        <dbReference type="Proteomes" id="UP001249851"/>
    </source>
</evidence>
<reference evidence="2" key="2">
    <citation type="journal article" date="2023" name="Science">
        <title>Genomic signatures of disease resistance in endangered staghorn corals.</title>
        <authorList>
            <person name="Vollmer S.V."/>
            <person name="Selwyn J.D."/>
            <person name="Despard B.A."/>
            <person name="Roesel C.L."/>
        </authorList>
    </citation>
    <scope>NUCLEOTIDE SEQUENCE</scope>
    <source>
        <strain evidence="2">K2</strain>
    </source>
</reference>
<dbReference type="InterPro" id="IPR011604">
    <property type="entry name" value="PDDEXK-like_dom_sf"/>
</dbReference>